<dbReference type="PANTHER" id="PTHR43615">
    <property type="entry name" value="PHOSPHOENOLPYRUVATE SYNTHASE-RELATED"/>
    <property type="match status" value="1"/>
</dbReference>
<dbReference type="AlphaFoldDB" id="A0AAV4V052"/>
<name>A0AAV4V052_CAEEX</name>
<evidence type="ECO:0000313" key="4">
    <source>
        <dbReference type="EMBL" id="GIY63064.1"/>
    </source>
</evidence>
<dbReference type="Proteomes" id="UP001054945">
    <property type="component" value="Unassembled WGS sequence"/>
</dbReference>
<feature type="domain" description="Pyruvate phosphate dikinase AMP/ATP-binding" evidence="3">
    <location>
        <begin position="404"/>
        <end position="725"/>
    </location>
</feature>
<keyword evidence="2" id="KW-0732">Signal</keyword>
<dbReference type="InterPro" id="IPR013815">
    <property type="entry name" value="ATP_grasp_subdomain_1"/>
</dbReference>
<evidence type="ECO:0000256" key="2">
    <source>
        <dbReference type="SAM" id="SignalP"/>
    </source>
</evidence>
<comment type="caution">
    <text evidence="4">The sequence shown here is derived from an EMBL/GenBank/DDBJ whole genome shotgun (WGS) entry which is preliminary data.</text>
</comment>
<dbReference type="EMBL" id="BPLR01013702">
    <property type="protein sequence ID" value="GIY63064.1"/>
    <property type="molecule type" value="Genomic_DNA"/>
</dbReference>
<feature type="chain" id="PRO_5043484122" evidence="2">
    <location>
        <begin position="19"/>
        <end position="1038"/>
    </location>
</feature>
<dbReference type="Pfam" id="PF01326">
    <property type="entry name" value="PPDK_N"/>
    <property type="match status" value="1"/>
</dbReference>
<gene>
    <name evidence="4" type="primary">ppsA</name>
    <name evidence="4" type="ORF">CEXT_732321</name>
</gene>
<dbReference type="Gene3D" id="3.30.1490.20">
    <property type="entry name" value="ATP-grasp fold, A domain"/>
    <property type="match status" value="1"/>
</dbReference>
<dbReference type="GO" id="GO:0016301">
    <property type="term" value="F:kinase activity"/>
    <property type="evidence" value="ECO:0007669"/>
    <property type="project" value="InterPro"/>
</dbReference>
<proteinExistence type="inferred from homology"/>
<dbReference type="PANTHER" id="PTHR43615:SF1">
    <property type="entry name" value="PPDK_N DOMAIN-CONTAINING PROTEIN"/>
    <property type="match status" value="1"/>
</dbReference>
<evidence type="ECO:0000259" key="3">
    <source>
        <dbReference type="Pfam" id="PF01326"/>
    </source>
</evidence>
<reference evidence="4 5" key="1">
    <citation type="submission" date="2021-06" db="EMBL/GenBank/DDBJ databases">
        <title>Caerostris extrusa draft genome.</title>
        <authorList>
            <person name="Kono N."/>
            <person name="Arakawa K."/>
        </authorList>
    </citation>
    <scope>NUCLEOTIDE SEQUENCE [LARGE SCALE GENOMIC DNA]</scope>
</reference>
<comment type="similarity">
    <text evidence="1">Belongs to the PEP-utilizing enzyme family.</text>
</comment>
<evidence type="ECO:0000313" key="5">
    <source>
        <dbReference type="Proteomes" id="UP001054945"/>
    </source>
</evidence>
<dbReference type="GO" id="GO:0005524">
    <property type="term" value="F:ATP binding"/>
    <property type="evidence" value="ECO:0007669"/>
    <property type="project" value="InterPro"/>
</dbReference>
<feature type="signal peptide" evidence="2">
    <location>
        <begin position="1"/>
        <end position="18"/>
    </location>
</feature>
<accession>A0AAV4V052</accession>
<dbReference type="SUPFAM" id="SSF56059">
    <property type="entry name" value="Glutathione synthetase ATP-binding domain-like"/>
    <property type="match status" value="1"/>
</dbReference>
<organism evidence="4 5">
    <name type="scientific">Caerostris extrusa</name>
    <name type="common">Bark spider</name>
    <name type="synonym">Caerostris bankana</name>
    <dbReference type="NCBI Taxonomy" id="172846"/>
    <lineage>
        <taxon>Eukaryota</taxon>
        <taxon>Metazoa</taxon>
        <taxon>Ecdysozoa</taxon>
        <taxon>Arthropoda</taxon>
        <taxon>Chelicerata</taxon>
        <taxon>Arachnida</taxon>
        <taxon>Araneae</taxon>
        <taxon>Araneomorphae</taxon>
        <taxon>Entelegynae</taxon>
        <taxon>Araneoidea</taxon>
        <taxon>Araneidae</taxon>
        <taxon>Caerostris</taxon>
    </lineage>
</organism>
<sequence>MGAILATPITIFLALITAKPSDIIFWCKWIISYIYVELFKRQTKSRFDLYDMEVDHDPYKVAFLPHPEEITLESPLPESQLCNNADELFFYGMNSKSENLTVRLARNSNQEAEAWIYMKLSNGKIYQLLETTGYQQSGCDKKIFSCGGLQLQYLSPMRRWRIFYNGILRETSENDETSSRTVHVKFAFLWRASSDAFDFISDVDSKALATGLAQAKWNQSSPPLEKLHSSLNFYAQSGIIMGTVNVEGVDEEFDLYLFGERLRYLGDVSSVKGIEFSNVFGHVFKNGRNFFVAEVSIENVVKVVFGFVTTLNGNIRELKDTKSVLRNLSDKEKDENDLEAKFHADGKLFDLKGNKYYNGKRYCYEWHHDETSQKKHFQGFIRGYSISYPTGCEFLGKICQLSDATGGKGSSLGKLTELSKEFQNFVVPNGVVVTTSAYESFVTKEIAEEIKKLEKVLYSDKLDETKKACLSVMAEITNSPVPKHLLEAVTSNLEKVFPDKKHDRKFAVRSSATGEDTEQMSAAGQMDTYLGLTGMDEIMTAIKKCWASQFSYIAVQYKRQNGQIINSPMAVVVQQMISCDVAGVLFTCDPLTGNPTSISITANYGLGESVVSGSEEPDTIEIERQSEQELVIKNIIIGSKSHRIVVKSNTVFQLFKEDGGTSVEDVSENEKQSCCITNAMALRLAHLAVKIEKSYGSYRDIEWGFWNNNLYIFQSRPVTSGTGETDFEIDHEFDAPLRCENDYFTMCNVGVMPGATSTLGLDIILKYFNIGFQRKNFVEWPYTFQTTYYPRGLIAMYSHIMFYCVDLFQRINENPSRAQANAVGLFGRTVEDEELFEMSIERHKDFPKAKLFTWSNISSIYRMFLGARQYLNKNIRRYEGYHIPLDKCKTSQEVFDQLMYRCSDLTLPMGSHMICSESSGFWNMIILLTLQKAAGEMNADVYSDFAQLATTSDEVQSADVPSAMELLAYHISKEIDPEDFKNMSVEDALEWLEKSSTKVSKKYREFLERHGHRCLREFDIHSFTWRMDPKDLLNCYRI</sequence>
<evidence type="ECO:0000256" key="1">
    <source>
        <dbReference type="ARBA" id="ARBA00007837"/>
    </source>
</evidence>
<dbReference type="InterPro" id="IPR051549">
    <property type="entry name" value="PEP_Utilizing_Enz"/>
</dbReference>
<dbReference type="InterPro" id="IPR002192">
    <property type="entry name" value="PPDK_AMP/ATP-bd"/>
</dbReference>
<dbReference type="Gene3D" id="3.30.470.20">
    <property type="entry name" value="ATP-grasp fold, B domain"/>
    <property type="match status" value="1"/>
</dbReference>
<keyword evidence="5" id="KW-1185">Reference proteome</keyword>
<protein>
    <submittedName>
        <fullName evidence="4">Probable phosphoenolpyruvate synthase</fullName>
    </submittedName>
</protein>